<evidence type="ECO:0000313" key="4">
    <source>
        <dbReference type="Proteomes" id="UP001527925"/>
    </source>
</evidence>
<dbReference type="SMART" id="SM01100">
    <property type="entry name" value="CRAL_TRIO_N"/>
    <property type="match status" value="1"/>
</dbReference>
<comment type="caution">
    <text evidence="3">The sequence shown here is derived from an EMBL/GenBank/DDBJ whole genome shotgun (WGS) entry which is preliminary data.</text>
</comment>
<dbReference type="Gene3D" id="3.40.525.10">
    <property type="entry name" value="CRAL-TRIO lipid binding domain"/>
    <property type="match status" value="1"/>
</dbReference>
<dbReference type="EMBL" id="JADGIZ020000006">
    <property type="protein sequence ID" value="KAL2918466.1"/>
    <property type="molecule type" value="Genomic_DNA"/>
</dbReference>
<dbReference type="InterPro" id="IPR001251">
    <property type="entry name" value="CRAL-TRIO_dom"/>
</dbReference>
<protein>
    <recommendedName>
        <fullName evidence="2">CRAL-TRIO domain-containing protein</fullName>
    </recommendedName>
</protein>
<dbReference type="Proteomes" id="UP001527925">
    <property type="component" value="Unassembled WGS sequence"/>
</dbReference>
<dbReference type="SMART" id="SM00516">
    <property type="entry name" value="SEC14"/>
    <property type="match status" value="1"/>
</dbReference>
<feature type="compositionally biased region" description="Basic and acidic residues" evidence="1">
    <location>
        <begin position="16"/>
        <end position="27"/>
    </location>
</feature>
<feature type="region of interest" description="Disordered" evidence="1">
    <location>
        <begin position="266"/>
        <end position="296"/>
    </location>
</feature>
<dbReference type="PROSITE" id="PS50191">
    <property type="entry name" value="CRAL_TRIO"/>
    <property type="match status" value="1"/>
</dbReference>
<dbReference type="InterPro" id="IPR011074">
    <property type="entry name" value="CRAL/TRIO_N_dom"/>
</dbReference>
<accession>A0ABR4NG91</accession>
<feature type="compositionally biased region" description="Basic and acidic residues" evidence="1">
    <location>
        <begin position="284"/>
        <end position="293"/>
    </location>
</feature>
<evidence type="ECO:0000256" key="1">
    <source>
        <dbReference type="SAM" id="MobiDB-lite"/>
    </source>
</evidence>
<organism evidence="3 4">
    <name type="scientific">Polyrhizophydium stewartii</name>
    <dbReference type="NCBI Taxonomy" id="2732419"/>
    <lineage>
        <taxon>Eukaryota</taxon>
        <taxon>Fungi</taxon>
        <taxon>Fungi incertae sedis</taxon>
        <taxon>Chytridiomycota</taxon>
        <taxon>Chytridiomycota incertae sedis</taxon>
        <taxon>Chytridiomycetes</taxon>
        <taxon>Rhizophydiales</taxon>
        <taxon>Rhizophydiales incertae sedis</taxon>
        <taxon>Polyrhizophydium</taxon>
    </lineage>
</organism>
<feature type="domain" description="CRAL-TRIO" evidence="2">
    <location>
        <begin position="145"/>
        <end position="349"/>
    </location>
</feature>
<dbReference type="Pfam" id="PF00650">
    <property type="entry name" value="CRAL_TRIO"/>
    <property type="match status" value="1"/>
</dbReference>
<dbReference type="InterPro" id="IPR052578">
    <property type="entry name" value="PI_Transfer_CRAL-TRIO"/>
</dbReference>
<evidence type="ECO:0000313" key="3">
    <source>
        <dbReference type="EMBL" id="KAL2918466.1"/>
    </source>
</evidence>
<sequence length="361" mass="40255">MLSWVLGSKASLPSLKTEEELAAERGPRTTVPQLDPAKATVPPPPEGYPLHGLKSERVDAARRLLAHVEKSVLHRPSGPDDAAGAAQRAREAAWADLACCVRYLRATRWNYDLAAKRLEATLNWRREYKPDEISDEEVQPEAECGKEVISVYLVPARENTKTYDRQLRFVVYNLEKLVKLMPPGIESLCIVVDYENISVATAPPLSVTRRFLQVVGDHYPERLGTSFVINPSWYLWVLFRVVGPFLDPVTRSKIHMVNLKNLLAEDAGDDSSSSSRQTLPRSAPRADESHETAADPTETAVLAAATAAAAAEEPQGKQVDGTGGWTDIRKYIDPEQLLSDYGGKYPFDWKFEDYWPIITKV</sequence>
<dbReference type="InterPro" id="IPR036865">
    <property type="entry name" value="CRAL-TRIO_dom_sf"/>
</dbReference>
<feature type="region of interest" description="Disordered" evidence="1">
    <location>
        <begin position="15"/>
        <end position="51"/>
    </location>
</feature>
<name>A0ABR4NG91_9FUNG</name>
<dbReference type="Pfam" id="PF03765">
    <property type="entry name" value="CRAL_TRIO_N"/>
    <property type="match status" value="1"/>
</dbReference>
<feature type="region of interest" description="Disordered" evidence="1">
    <location>
        <begin position="306"/>
        <end position="325"/>
    </location>
</feature>
<evidence type="ECO:0000259" key="2">
    <source>
        <dbReference type="PROSITE" id="PS50191"/>
    </source>
</evidence>
<dbReference type="CDD" id="cd00170">
    <property type="entry name" value="SEC14"/>
    <property type="match status" value="1"/>
</dbReference>
<keyword evidence="4" id="KW-1185">Reference proteome</keyword>
<dbReference type="SUPFAM" id="SSF52087">
    <property type="entry name" value="CRAL/TRIO domain"/>
    <property type="match status" value="2"/>
</dbReference>
<dbReference type="SUPFAM" id="SSF46938">
    <property type="entry name" value="CRAL/TRIO N-terminal domain"/>
    <property type="match status" value="1"/>
</dbReference>
<gene>
    <name evidence="3" type="ORF">HK105_201867</name>
</gene>
<dbReference type="InterPro" id="IPR036273">
    <property type="entry name" value="CRAL/TRIO_N_dom_sf"/>
</dbReference>
<dbReference type="PANTHER" id="PTHR45824:SF29">
    <property type="entry name" value="GH16843P"/>
    <property type="match status" value="1"/>
</dbReference>
<proteinExistence type="predicted"/>
<dbReference type="PANTHER" id="PTHR45824">
    <property type="entry name" value="GH16843P"/>
    <property type="match status" value="1"/>
</dbReference>
<reference evidence="3 4" key="1">
    <citation type="submission" date="2023-09" db="EMBL/GenBank/DDBJ databases">
        <title>Pangenome analysis of Batrachochytrium dendrobatidis and related Chytrids.</title>
        <authorList>
            <person name="Yacoub M.N."/>
            <person name="Stajich J.E."/>
            <person name="James T.Y."/>
        </authorList>
    </citation>
    <scope>NUCLEOTIDE SEQUENCE [LARGE SCALE GENOMIC DNA]</scope>
    <source>
        <strain evidence="3 4">JEL0888</strain>
    </source>
</reference>